<proteinExistence type="predicted"/>
<protein>
    <submittedName>
        <fullName evidence="1">EF2563 family selenium-dependent molybdenum hydroxylase system protein</fullName>
    </submittedName>
</protein>
<reference evidence="1 2" key="1">
    <citation type="journal article" date="2022" name="Int. J. Syst. Evol. Microbiol.">
        <title>Miniphocaeibacter halophilus sp. nov., an ammonium-tolerant acetate-producing bacterium isolated from a biogas system.</title>
        <authorList>
            <person name="Schnurer A."/>
            <person name="Singh A."/>
            <person name="Bi S."/>
            <person name="Qiao W."/>
            <person name="Westerholm M."/>
        </authorList>
    </citation>
    <scope>NUCLEOTIDE SEQUENCE [LARGE SCALE GENOMIC DNA]</scope>
    <source>
        <strain evidence="1 2">AMB_01</strain>
    </source>
</reference>
<evidence type="ECO:0000313" key="1">
    <source>
        <dbReference type="EMBL" id="QQK07963.1"/>
    </source>
</evidence>
<evidence type="ECO:0000313" key="2">
    <source>
        <dbReference type="Proteomes" id="UP000595814"/>
    </source>
</evidence>
<gene>
    <name evidence="1" type="ORF">JFY71_00045</name>
</gene>
<dbReference type="EMBL" id="CP066744">
    <property type="protein sequence ID" value="QQK07963.1"/>
    <property type="molecule type" value="Genomic_DNA"/>
</dbReference>
<dbReference type="Proteomes" id="UP000595814">
    <property type="component" value="Chromosome"/>
</dbReference>
<keyword evidence="2" id="KW-1185">Reference proteome</keyword>
<sequence>MKNDIIVVRGGGDIATGVIQKLHRTGFRVLVLEIEKPTAIRRTVAVSSCIYTNEYTVEDIVAIKCENNSDVYAAWENNKVPVVVDPDGETIDRFKPKYIVDAIIAKKNINFNKFKAFGKIALGPGFEAGKDADIVIETNRGHDLGRLIFKGFATENTGSPGDIAGRTLERVIYSEFEGVINHIKNIGDLVTKGETIATIDGNEVKSNLTGVLRGLINNGFFVTKGLKIADVDPRKEEVDNCFTISDKARAIGGNTLEAILILENSGKDRG</sequence>
<name>A0AC61MRM6_9FIRM</name>
<organism evidence="1 2">
    <name type="scientific">Miniphocaeibacter halophilus</name>
    <dbReference type="NCBI Taxonomy" id="2931922"/>
    <lineage>
        <taxon>Bacteria</taxon>
        <taxon>Bacillati</taxon>
        <taxon>Bacillota</taxon>
        <taxon>Tissierellia</taxon>
        <taxon>Tissierellales</taxon>
        <taxon>Peptoniphilaceae</taxon>
        <taxon>Miniphocaeibacter</taxon>
    </lineage>
</organism>
<accession>A0AC61MRM6</accession>